<dbReference type="STRING" id="1121881.SAMN02745225_01292"/>
<dbReference type="InterPro" id="IPR003033">
    <property type="entry name" value="SCP2_sterol-bd_dom"/>
</dbReference>
<protein>
    <submittedName>
        <fullName evidence="2">Putative sterol carrier protein</fullName>
    </submittedName>
</protein>
<proteinExistence type="predicted"/>
<dbReference type="Gene3D" id="3.30.1050.10">
    <property type="entry name" value="SCP2 sterol-binding domain"/>
    <property type="match status" value="1"/>
</dbReference>
<dbReference type="Proteomes" id="UP000184295">
    <property type="component" value="Unassembled WGS sequence"/>
</dbReference>
<dbReference type="SUPFAM" id="SSF55718">
    <property type="entry name" value="SCP-like"/>
    <property type="match status" value="1"/>
</dbReference>
<keyword evidence="3" id="KW-1185">Reference proteome</keyword>
<accession>A0A1M4VEY0</accession>
<gene>
    <name evidence="2" type="ORF">SAMN02745225_01292</name>
</gene>
<reference evidence="3" key="1">
    <citation type="submission" date="2016-11" db="EMBL/GenBank/DDBJ databases">
        <authorList>
            <person name="Varghese N."/>
            <person name="Submissions S."/>
        </authorList>
    </citation>
    <scope>NUCLEOTIDE SEQUENCE [LARGE SCALE GENOMIC DNA]</scope>
    <source>
        <strain evidence="3">DSM 19514</strain>
    </source>
</reference>
<evidence type="ECO:0000313" key="2">
    <source>
        <dbReference type="EMBL" id="SHE67482.1"/>
    </source>
</evidence>
<organism evidence="2 3">
    <name type="scientific">Ferrithrix thermotolerans DSM 19514</name>
    <dbReference type="NCBI Taxonomy" id="1121881"/>
    <lineage>
        <taxon>Bacteria</taxon>
        <taxon>Bacillati</taxon>
        <taxon>Actinomycetota</taxon>
        <taxon>Acidimicrobiia</taxon>
        <taxon>Acidimicrobiales</taxon>
        <taxon>Acidimicrobiaceae</taxon>
        <taxon>Ferrithrix</taxon>
    </lineage>
</organism>
<sequence>MSEKYPFLSPQWIEAARNLRKEAMDKTGKIEFELRMNQIVTDLPFEETELRTYIDTSQGFLDLEMGELENPDVTVTIDYETAKALFVDQNPQAAVEAFMSGKIKVTGDLTKLLALQGNVLSFESAEGIPALIKSITL</sequence>
<feature type="domain" description="SCP2" evidence="1">
    <location>
        <begin position="45"/>
        <end position="117"/>
    </location>
</feature>
<evidence type="ECO:0000313" key="3">
    <source>
        <dbReference type="Proteomes" id="UP000184295"/>
    </source>
</evidence>
<evidence type="ECO:0000259" key="1">
    <source>
        <dbReference type="Pfam" id="PF02036"/>
    </source>
</evidence>
<dbReference type="AlphaFoldDB" id="A0A1M4VEY0"/>
<dbReference type="RefSeq" id="WP_072790182.1">
    <property type="nucleotide sequence ID" value="NZ_FQUL01000016.1"/>
</dbReference>
<dbReference type="InterPro" id="IPR036527">
    <property type="entry name" value="SCP2_sterol-bd_dom_sf"/>
</dbReference>
<dbReference type="OrthoDB" id="5243187at2"/>
<name>A0A1M4VEY0_9ACTN</name>
<dbReference type="Pfam" id="PF02036">
    <property type="entry name" value="SCP2"/>
    <property type="match status" value="1"/>
</dbReference>
<dbReference type="EMBL" id="FQUL01000016">
    <property type="protein sequence ID" value="SHE67482.1"/>
    <property type="molecule type" value="Genomic_DNA"/>
</dbReference>